<evidence type="ECO:0000256" key="7">
    <source>
        <dbReference type="ARBA" id="ARBA00022741"/>
    </source>
</evidence>
<keyword evidence="4" id="KW-0288">FMN</keyword>
<dbReference type="GO" id="GO:0006747">
    <property type="term" value="P:FAD biosynthetic process"/>
    <property type="evidence" value="ECO:0000318"/>
    <property type="project" value="GO_Central"/>
</dbReference>
<keyword evidence="8" id="KW-0274">FAD</keyword>
<dbReference type="GO" id="GO:0003919">
    <property type="term" value="F:FMN adenylyltransferase activity"/>
    <property type="evidence" value="ECO:0000318"/>
    <property type="project" value="GO_Central"/>
</dbReference>
<dbReference type="SUPFAM" id="SSF52402">
    <property type="entry name" value="Adenine nucleotide alpha hydrolases-like"/>
    <property type="match status" value="1"/>
</dbReference>
<accession>B6JZA8</accession>
<dbReference type="STRING" id="402676.B6JZA8"/>
<evidence type="ECO:0000256" key="5">
    <source>
        <dbReference type="ARBA" id="ARBA00022679"/>
    </source>
</evidence>
<evidence type="ECO:0000256" key="6">
    <source>
        <dbReference type="ARBA" id="ARBA00022695"/>
    </source>
</evidence>
<dbReference type="Proteomes" id="UP000001744">
    <property type="component" value="Unassembled WGS sequence"/>
</dbReference>
<evidence type="ECO:0000259" key="13">
    <source>
        <dbReference type="Pfam" id="PF01507"/>
    </source>
</evidence>
<keyword evidence="3" id="KW-0285">Flavoprotein</keyword>
<dbReference type="InterPro" id="IPR014729">
    <property type="entry name" value="Rossmann-like_a/b/a_fold"/>
</dbReference>
<dbReference type="AlphaFoldDB" id="B6JZA8"/>
<evidence type="ECO:0000256" key="11">
    <source>
        <dbReference type="ARBA" id="ARBA00031871"/>
    </source>
</evidence>
<dbReference type="RefSeq" id="XP_002173169.1">
    <property type="nucleotide sequence ID" value="XM_002173133.2"/>
</dbReference>
<dbReference type="EMBL" id="KE651168">
    <property type="protein sequence ID" value="EEB06876.1"/>
    <property type="molecule type" value="Genomic_DNA"/>
</dbReference>
<sequence>MEAIRQLGLNIQNFLNSKNSPNYDELLFQHVEYSLDAIQTAVDKFGLTNIAMSFNGGKDCLVLFALLVYVVWKHAGEESESILSKIPFVFVRPTDEFQEMDDFVFECQKLYNLKVVALTDPMKEAFRKFMQTAPTTKAIFIGIRRLDPHGMHRITFEPTDHGWPQFTRIQPILDWSYHEVWEFILKTKVKYCRLYDKGYTSLGGKRDTAPNPELRKPDGTYFPAYELKDEKLERSGRNLTVPFERSLSRDLYDSSHSSQVSLKEH</sequence>
<comment type="catalytic activity">
    <reaction evidence="12">
        <text>FMN + ATP + H(+) = FAD + diphosphate</text>
        <dbReference type="Rhea" id="RHEA:17237"/>
        <dbReference type="ChEBI" id="CHEBI:15378"/>
        <dbReference type="ChEBI" id="CHEBI:30616"/>
        <dbReference type="ChEBI" id="CHEBI:33019"/>
        <dbReference type="ChEBI" id="CHEBI:57692"/>
        <dbReference type="ChEBI" id="CHEBI:58210"/>
        <dbReference type="EC" id="2.7.7.2"/>
    </reaction>
</comment>
<dbReference type="PANTHER" id="PTHR23293:SF9">
    <property type="entry name" value="FAD SYNTHASE"/>
    <property type="match status" value="1"/>
</dbReference>
<dbReference type="Pfam" id="PF01507">
    <property type="entry name" value="PAPS_reduct"/>
    <property type="match status" value="1"/>
</dbReference>
<organism evidence="14 16">
    <name type="scientific">Schizosaccharomyces japonicus (strain yFS275 / FY16936)</name>
    <name type="common">Fission yeast</name>
    <dbReference type="NCBI Taxonomy" id="402676"/>
    <lineage>
        <taxon>Eukaryota</taxon>
        <taxon>Fungi</taxon>
        <taxon>Dikarya</taxon>
        <taxon>Ascomycota</taxon>
        <taxon>Taphrinomycotina</taxon>
        <taxon>Schizosaccharomycetes</taxon>
        <taxon>Schizosaccharomycetales</taxon>
        <taxon>Schizosaccharomycetaceae</taxon>
        <taxon>Schizosaccharomyces</taxon>
    </lineage>
</organism>
<dbReference type="GO" id="GO:0005524">
    <property type="term" value="F:ATP binding"/>
    <property type="evidence" value="ECO:0007669"/>
    <property type="project" value="UniProtKB-KW"/>
</dbReference>
<dbReference type="GeneID" id="7049932"/>
<dbReference type="EC" id="2.7.7.2" evidence="2"/>
<keyword evidence="9" id="KW-0067">ATP-binding</keyword>
<keyword evidence="6" id="KW-0548">Nucleotidyltransferase</keyword>
<keyword evidence="7" id="KW-0547">Nucleotide-binding</keyword>
<dbReference type="HOGENOM" id="CLU_056971_0_1_1"/>
<evidence type="ECO:0000256" key="4">
    <source>
        <dbReference type="ARBA" id="ARBA00022643"/>
    </source>
</evidence>
<evidence type="ECO:0000256" key="2">
    <source>
        <dbReference type="ARBA" id="ARBA00012393"/>
    </source>
</evidence>
<evidence type="ECO:0000313" key="15">
    <source>
        <dbReference type="JaponicusDB" id="SJAG_01937"/>
    </source>
</evidence>
<keyword evidence="16" id="KW-1185">Reference proteome</keyword>
<dbReference type="OMA" id="EEFVQWS"/>
<evidence type="ECO:0000256" key="1">
    <source>
        <dbReference type="ARBA" id="ARBA00004726"/>
    </source>
</evidence>
<dbReference type="eggNOG" id="KOG2644">
    <property type="taxonomic scope" value="Eukaryota"/>
</dbReference>
<evidence type="ECO:0000313" key="14">
    <source>
        <dbReference type="EMBL" id="EEB06876.1"/>
    </source>
</evidence>
<name>B6JZA8_SCHJY</name>
<feature type="domain" description="Phosphoadenosine phosphosulphate reductase" evidence="13">
    <location>
        <begin position="49"/>
        <end position="210"/>
    </location>
</feature>
<reference evidence="14 16" key="1">
    <citation type="journal article" date="2011" name="Science">
        <title>Comparative functional genomics of the fission yeasts.</title>
        <authorList>
            <person name="Rhind N."/>
            <person name="Chen Z."/>
            <person name="Yassour M."/>
            <person name="Thompson D.A."/>
            <person name="Haas B.J."/>
            <person name="Habib N."/>
            <person name="Wapinski I."/>
            <person name="Roy S."/>
            <person name="Lin M.F."/>
            <person name="Heiman D.I."/>
            <person name="Young S.K."/>
            <person name="Furuya K."/>
            <person name="Guo Y."/>
            <person name="Pidoux A."/>
            <person name="Chen H.M."/>
            <person name="Robbertse B."/>
            <person name="Goldberg J.M."/>
            <person name="Aoki K."/>
            <person name="Bayne E.H."/>
            <person name="Berlin A.M."/>
            <person name="Desjardins C.A."/>
            <person name="Dobbs E."/>
            <person name="Dukaj L."/>
            <person name="Fan L."/>
            <person name="FitzGerald M.G."/>
            <person name="French C."/>
            <person name="Gujja S."/>
            <person name="Hansen K."/>
            <person name="Keifenheim D."/>
            <person name="Levin J.Z."/>
            <person name="Mosher R.A."/>
            <person name="Mueller C.A."/>
            <person name="Pfiffner J."/>
            <person name="Priest M."/>
            <person name="Russ C."/>
            <person name="Smialowska A."/>
            <person name="Swoboda P."/>
            <person name="Sykes S.M."/>
            <person name="Vaughn M."/>
            <person name="Vengrova S."/>
            <person name="Yoder R."/>
            <person name="Zeng Q."/>
            <person name="Allshire R."/>
            <person name="Baulcombe D."/>
            <person name="Birren B.W."/>
            <person name="Brown W."/>
            <person name="Ekwall K."/>
            <person name="Kellis M."/>
            <person name="Leatherwood J."/>
            <person name="Levin H."/>
            <person name="Margalit H."/>
            <person name="Martienssen R."/>
            <person name="Nieduszynski C.A."/>
            <person name="Spatafora J.W."/>
            <person name="Friedman N."/>
            <person name="Dalgaard J.Z."/>
            <person name="Baumann P."/>
            <person name="Niki H."/>
            <person name="Regev A."/>
            <person name="Nusbaum C."/>
        </authorList>
    </citation>
    <scope>NUCLEOTIDE SEQUENCE [LARGE SCALE GENOMIC DNA]</scope>
    <source>
        <strain evidence="16">yFS275 / FY16936</strain>
    </source>
</reference>
<keyword evidence="5" id="KW-0808">Transferase</keyword>
<proteinExistence type="predicted"/>
<dbReference type="OrthoDB" id="270728at2759"/>
<comment type="pathway">
    <text evidence="1">Cofactor biosynthesis; FAD biosynthesis; FAD from FMN: step 1/1.</text>
</comment>
<dbReference type="VEuPathDB" id="FungiDB:SJAG_01937"/>
<evidence type="ECO:0000256" key="8">
    <source>
        <dbReference type="ARBA" id="ARBA00022827"/>
    </source>
</evidence>
<dbReference type="CDD" id="cd23948">
    <property type="entry name" value="FAD_synthase"/>
    <property type="match status" value="1"/>
</dbReference>
<dbReference type="PANTHER" id="PTHR23293">
    <property type="entry name" value="FAD SYNTHETASE-RELATED FMN ADENYLYLTRANSFERASE"/>
    <property type="match status" value="1"/>
</dbReference>
<dbReference type="JaponicusDB" id="SJAG_01937">
    <property type="gene designation" value="nad1"/>
</dbReference>
<evidence type="ECO:0000256" key="3">
    <source>
        <dbReference type="ARBA" id="ARBA00022630"/>
    </source>
</evidence>
<evidence type="ECO:0000256" key="9">
    <source>
        <dbReference type="ARBA" id="ARBA00022840"/>
    </source>
</evidence>
<protein>
    <recommendedName>
        <fullName evidence="2">FAD synthase</fullName>
        <ecNumber evidence="2">2.7.7.2</ecNumber>
    </recommendedName>
    <alternativeName>
        <fullName evidence="10">FAD pyrophosphorylase</fullName>
    </alternativeName>
    <alternativeName>
        <fullName evidence="11">FMN adenylyltransferase</fullName>
    </alternativeName>
</protein>
<dbReference type="Gene3D" id="3.40.50.620">
    <property type="entry name" value="HUPs"/>
    <property type="match status" value="1"/>
</dbReference>
<evidence type="ECO:0000256" key="12">
    <source>
        <dbReference type="ARBA" id="ARBA00049494"/>
    </source>
</evidence>
<evidence type="ECO:0000256" key="10">
    <source>
        <dbReference type="ARBA" id="ARBA00031145"/>
    </source>
</evidence>
<evidence type="ECO:0000313" key="16">
    <source>
        <dbReference type="Proteomes" id="UP000001744"/>
    </source>
</evidence>
<dbReference type="InterPro" id="IPR002500">
    <property type="entry name" value="PAPS_reduct_dom"/>
</dbReference>
<gene>
    <name evidence="15" type="primary">nad1</name>
    <name evidence="14" type="ORF">SJAG_01937</name>
</gene>